<evidence type="ECO:0000313" key="4">
    <source>
        <dbReference type="Proteomes" id="UP000324104"/>
    </source>
</evidence>
<evidence type="ECO:0000259" key="2">
    <source>
        <dbReference type="Pfam" id="PF25231"/>
    </source>
</evidence>
<dbReference type="Pfam" id="PF25231">
    <property type="entry name" value="DUF7847"/>
    <property type="match status" value="1"/>
</dbReference>
<name>A0A5D5APK9_9EURY</name>
<feature type="domain" description="DUF7847" evidence="2">
    <location>
        <begin position="1"/>
        <end position="266"/>
    </location>
</feature>
<comment type="caution">
    <text evidence="3">The sequence shown here is derived from an EMBL/GenBank/DDBJ whole genome shotgun (WGS) entry which is preliminary data.</text>
</comment>
<keyword evidence="1" id="KW-0812">Transmembrane</keyword>
<feature type="transmembrane region" description="Helical" evidence="1">
    <location>
        <begin position="142"/>
        <end position="174"/>
    </location>
</feature>
<feature type="transmembrane region" description="Helical" evidence="1">
    <location>
        <begin position="236"/>
        <end position="256"/>
    </location>
</feature>
<accession>A0A5D5APK9</accession>
<sequence>MAVLSAFRDGVSVLQRNPVILVVGVAIMAIQQVSSLGEFTESFALIALFSLVGFGITIVVWPFFLAGILGMALEGLEGATTLDRFLEVGKQRYVSMLGAQVLFIGLMIALFIAVFFVSAIATIAFGIGFAAMEFDAGAGLPVGIGIFAIIGIVFFLVFFVVFMFLQFFDAAIVVEGERAFDAFGRSIHVVRSNLLSVVGYTLLWGTVNVAMFTPVYVTEFAVAQPGLQLEVSETMLRAAAIGLTVVVGGLIQAYLYTVHAAYYTRLLPEPAPQERADDGARL</sequence>
<evidence type="ECO:0000313" key="3">
    <source>
        <dbReference type="EMBL" id="TYT63759.1"/>
    </source>
</evidence>
<dbReference type="EMBL" id="VTAW01000001">
    <property type="protein sequence ID" value="TYT63759.1"/>
    <property type="molecule type" value="Genomic_DNA"/>
</dbReference>
<keyword evidence="4" id="KW-1185">Reference proteome</keyword>
<protein>
    <recommendedName>
        <fullName evidence="2">DUF7847 domain-containing protein</fullName>
    </recommendedName>
</protein>
<gene>
    <name evidence="3" type="ORF">FYC77_00595</name>
</gene>
<dbReference type="Proteomes" id="UP000324104">
    <property type="component" value="Unassembled WGS sequence"/>
</dbReference>
<feature type="transmembrane region" description="Helical" evidence="1">
    <location>
        <begin position="97"/>
        <end position="130"/>
    </location>
</feature>
<keyword evidence="1" id="KW-0472">Membrane</keyword>
<proteinExistence type="predicted"/>
<feature type="transmembrane region" description="Helical" evidence="1">
    <location>
        <begin position="194"/>
        <end position="216"/>
    </location>
</feature>
<keyword evidence="1" id="KW-1133">Transmembrane helix</keyword>
<reference evidence="3 4" key="1">
    <citation type="submission" date="2019-08" db="EMBL/GenBank/DDBJ databases">
        <title>Archaea genome.</title>
        <authorList>
            <person name="Kajale S."/>
            <person name="Shouche Y."/>
            <person name="Deshpande N."/>
            <person name="Sharma A."/>
        </authorList>
    </citation>
    <scope>NUCLEOTIDE SEQUENCE [LARGE SCALE GENOMIC DNA]</scope>
    <source>
        <strain evidence="3 4">ESP3B_9</strain>
    </source>
</reference>
<feature type="transmembrane region" description="Helical" evidence="1">
    <location>
        <begin position="18"/>
        <end position="37"/>
    </location>
</feature>
<dbReference type="RefSeq" id="WP_149079566.1">
    <property type="nucleotide sequence ID" value="NZ_VTAW01000001.1"/>
</dbReference>
<evidence type="ECO:0000256" key="1">
    <source>
        <dbReference type="SAM" id="Phobius"/>
    </source>
</evidence>
<dbReference type="InterPro" id="IPR057169">
    <property type="entry name" value="DUF7847"/>
</dbReference>
<feature type="transmembrane region" description="Helical" evidence="1">
    <location>
        <begin position="43"/>
        <end position="76"/>
    </location>
</feature>
<dbReference type="AlphaFoldDB" id="A0A5D5APK9"/>
<organism evidence="3 4">
    <name type="scientific">Natrialba swarupiae</name>
    <dbReference type="NCBI Taxonomy" id="2448032"/>
    <lineage>
        <taxon>Archaea</taxon>
        <taxon>Methanobacteriati</taxon>
        <taxon>Methanobacteriota</taxon>
        <taxon>Stenosarchaea group</taxon>
        <taxon>Halobacteria</taxon>
        <taxon>Halobacteriales</taxon>
        <taxon>Natrialbaceae</taxon>
        <taxon>Natrialba</taxon>
    </lineage>
</organism>